<dbReference type="InterPro" id="IPR003688">
    <property type="entry name" value="TraG/VirD4"/>
</dbReference>
<comment type="subcellular location">
    <subcellularLocation>
        <location evidence="1">Cell membrane</location>
        <topology evidence="1">Multi-pass membrane protein</topology>
    </subcellularLocation>
</comment>
<keyword evidence="3" id="KW-1003">Cell membrane</keyword>
<evidence type="ECO:0008006" key="8">
    <source>
        <dbReference type="Google" id="ProtNLM"/>
    </source>
</evidence>
<dbReference type="PANTHER" id="PTHR37937">
    <property type="entry name" value="CONJUGATIVE TRANSFER: DNA TRANSPORT"/>
    <property type="match status" value="1"/>
</dbReference>
<dbReference type="EMBL" id="DRNS01000088">
    <property type="protein sequence ID" value="HHH14310.1"/>
    <property type="molecule type" value="Genomic_DNA"/>
</dbReference>
<proteinExistence type="inferred from homology"/>
<dbReference type="CDD" id="cd01127">
    <property type="entry name" value="TrwB_TraG_TraD_VirD4"/>
    <property type="match status" value="1"/>
</dbReference>
<keyword evidence="5" id="KW-1133">Transmembrane helix</keyword>
<keyword evidence="6" id="KW-0472">Membrane</keyword>
<evidence type="ECO:0000313" key="7">
    <source>
        <dbReference type="EMBL" id="HHH14310.1"/>
    </source>
</evidence>
<dbReference type="GO" id="GO:0005886">
    <property type="term" value="C:plasma membrane"/>
    <property type="evidence" value="ECO:0007669"/>
    <property type="project" value="UniProtKB-SubCell"/>
</dbReference>
<keyword evidence="4" id="KW-0812">Transmembrane</keyword>
<dbReference type="PANTHER" id="PTHR37937:SF1">
    <property type="entry name" value="CONJUGATIVE TRANSFER: DNA TRANSPORT"/>
    <property type="match status" value="1"/>
</dbReference>
<accession>A0A7V5J1S0</accession>
<evidence type="ECO:0000256" key="4">
    <source>
        <dbReference type="ARBA" id="ARBA00022692"/>
    </source>
</evidence>
<name>A0A7V5J1S0_UNCKA</name>
<dbReference type="Pfam" id="PF02534">
    <property type="entry name" value="T4SS-DNA_transf"/>
    <property type="match status" value="1"/>
</dbReference>
<organism evidence="7">
    <name type="scientific">candidate division WWE3 bacterium</name>
    <dbReference type="NCBI Taxonomy" id="2053526"/>
    <lineage>
        <taxon>Bacteria</taxon>
        <taxon>Katanobacteria</taxon>
    </lineage>
</organism>
<evidence type="ECO:0000256" key="2">
    <source>
        <dbReference type="ARBA" id="ARBA00008806"/>
    </source>
</evidence>
<evidence type="ECO:0000256" key="5">
    <source>
        <dbReference type="ARBA" id="ARBA00022989"/>
    </source>
</evidence>
<comment type="caution">
    <text evidence="7">The sequence shown here is derived from an EMBL/GenBank/DDBJ whole genome shotgun (WGS) entry which is preliminary data.</text>
</comment>
<evidence type="ECO:0000256" key="3">
    <source>
        <dbReference type="ARBA" id="ARBA00022475"/>
    </source>
</evidence>
<gene>
    <name evidence="7" type="ORF">ENJ78_01220</name>
</gene>
<evidence type="ECO:0000256" key="6">
    <source>
        <dbReference type="ARBA" id="ARBA00023136"/>
    </source>
</evidence>
<dbReference type="AlphaFoldDB" id="A0A7V5J1S0"/>
<evidence type="ECO:0000256" key="1">
    <source>
        <dbReference type="ARBA" id="ARBA00004651"/>
    </source>
</evidence>
<dbReference type="Proteomes" id="UP000886106">
    <property type="component" value="Unassembled WGS sequence"/>
</dbReference>
<comment type="similarity">
    <text evidence="2">Belongs to the VirD4/TraG family.</text>
</comment>
<dbReference type="InterPro" id="IPR027417">
    <property type="entry name" value="P-loop_NTPase"/>
</dbReference>
<dbReference type="InterPro" id="IPR051539">
    <property type="entry name" value="T4SS-coupling_protein"/>
</dbReference>
<feature type="non-terminal residue" evidence="7">
    <location>
        <position position="256"/>
    </location>
</feature>
<dbReference type="SUPFAM" id="SSF52540">
    <property type="entry name" value="P-loop containing nucleoside triphosphate hydrolases"/>
    <property type="match status" value="1"/>
</dbReference>
<reference evidence="7" key="1">
    <citation type="journal article" date="2020" name="mSystems">
        <title>Genome- and Community-Level Interaction Insights into Carbon Utilization and Element Cycling Functions of Hydrothermarchaeota in Hydrothermal Sediment.</title>
        <authorList>
            <person name="Zhou Z."/>
            <person name="Liu Y."/>
            <person name="Xu W."/>
            <person name="Pan J."/>
            <person name="Luo Z.H."/>
            <person name="Li M."/>
        </authorList>
    </citation>
    <scope>NUCLEOTIDE SEQUENCE [LARGE SCALE GENOMIC DNA]</scope>
    <source>
        <strain evidence="7">HyVt-517</strain>
    </source>
</reference>
<protein>
    <recommendedName>
        <fullName evidence="8">Type IV secretory system conjugative DNA transfer family protein</fullName>
    </recommendedName>
</protein>
<sequence length="256" mass="28851">MTETLKMLLAPAVLVYFHVFPVIGKAIKFLFMVFIGYPLKALLWVLRRILFYTFPKQFGLGKENAEFLGFFARFFLLSPFNHGLVLNGSSGRLSEQDSFKNLVMIASTGWGKSSGFIVPNILKQEKGSLVITDPSGDIFKQTSGHLLEKGYRLKVLNPLDIGRSIKFNPLDGLKEYRDIDEIAHILVSTANPDPKDPFWTDSAKTIISMLSRVLCSHQELKPYANLANVLHMLNNFEDGTPLDPFIDNYADENTKT</sequence>